<dbReference type="InterPro" id="IPR050327">
    <property type="entry name" value="Proton-linked_MCT"/>
</dbReference>
<feature type="transmembrane region" description="Helical" evidence="4">
    <location>
        <begin position="12"/>
        <end position="35"/>
    </location>
</feature>
<protein>
    <submittedName>
        <fullName evidence="6">MFS transporter</fullName>
    </submittedName>
</protein>
<feature type="transmembrane region" description="Helical" evidence="4">
    <location>
        <begin position="81"/>
        <end position="101"/>
    </location>
</feature>
<feature type="transmembrane region" description="Helical" evidence="4">
    <location>
        <begin position="47"/>
        <end position="69"/>
    </location>
</feature>
<dbReference type="Proteomes" id="UP001165679">
    <property type="component" value="Unassembled WGS sequence"/>
</dbReference>
<organism evidence="6 7">
    <name type="scientific">Limobrevibacterium gyesilva</name>
    <dbReference type="NCBI Taxonomy" id="2991712"/>
    <lineage>
        <taxon>Bacteria</taxon>
        <taxon>Pseudomonadati</taxon>
        <taxon>Pseudomonadota</taxon>
        <taxon>Alphaproteobacteria</taxon>
        <taxon>Acetobacterales</taxon>
        <taxon>Acetobacteraceae</taxon>
        <taxon>Limobrevibacterium</taxon>
    </lineage>
</organism>
<dbReference type="SUPFAM" id="SSF103473">
    <property type="entry name" value="MFS general substrate transporter"/>
    <property type="match status" value="1"/>
</dbReference>
<evidence type="ECO:0000313" key="6">
    <source>
        <dbReference type="EMBL" id="MCW3474002.1"/>
    </source>
</evidence>
<dbReference type="PANTHER" id="PTHR11360:SF290">
    <property type="entry name" value="MONOCARBOXYLATE MFS PERMEASE"/>
    <property type="match status" value="1"/>
</dbReference>
<evidence type="ECO:0000256" key="4">
    <source>
        <dbReference type="SAM" id="Phobius"/>
    </source>
</evidence>
<dbReference type="Pfam" id="PF07690">
    <property type="entry name" value="MFS_1"/>
    <property type="match status" value="1"/>
</dbReference>
<dbReference type="EMBL" id="JAPDNT010000002">
    <property type="protein sequence ID" value="MCW3474002.1"/>
    <property type="molecule type" value="Genomic_DNA"/>
</dbReference>
<evidence type="ECO:0000259" key="5">
    <source>
        <dbReference type="PROSITE" id="PS50850"/>
    </source>
</evidence>
<dbReference type="InterPro" id="IPR011701">
    <property type="entry name" value="MFS"/>
</dbReference>
<dbReference type="Gene3D" id="1.20.1250.20">
    <property type="entry name" value="MFS general substrate transporter like domains"/>
    <property type="match status" value="1"/>
</dbReference>
<accession>A0AA42CGH0</accession>
<feature type="transmembrane region" description="Helical" evidence="4">
    <location>
        <begin position="260"/>
        <end position="278"/>
    </location>
</feature>
<keyword evidence="3 4" id="KW-0472">Membrane</keyword>
<feature type="transmembrane region" description="Helical" evidence="4">
    <location>
        <begin position="166"/>
        <end position="189"/>
    </location>
</feature>
<feature type="transmembrane region" description="Helical" evidence="4">
    <location>
        <begin position="226"/>
        <end position="248"/>
    </location>
</feature>
<feature type="transmembrane region" description="Helical" evidence="4">
    <location>
        <begin position="343"/>
        <end position="364"/>
    </location>
</feature>
<dbReference type="InterPro" id="IPR036259">
    <property type="entry name" value="MFS_trans_sf"/>
</dbReference>
<feature type="transmembrane region" description="Helical" evidence="4">
    <location>
        <begin position="314"/>
        <end position="336"/>
    </location>
</feature>
<feature type="transmembrane region" description="Helical" evidence="4">
    <location>
        <begin position="107"/>
        <end position="132"/>
    </location>
</feature>
<evidence type="ECO:0000256" key="1">
    <source>
        <dbReference type="ARBA" id="ARBA00022692"/>
    </source>
</evidence>
<dbReference type="PROSITE" id="PS50850">
    <property type="entry name" value="MFS"/>
    <property type="match status" value="1"/>
</dbReference>
<gene>
    <name evidence="6" type="ORF">OL599_05375</name>
</gene>
<feature type="domain" description="Major facilitator superfamily (MFS) profile" evidence="5">
    <location>
        <begin position="14"/>
        <end position="404"/>
    </location>
</feature>
<comment type="caution">
    <text evidence="6">The sequence shown here is derived from an EMBL/GenBank/DDBJ whole genome shotgun (WGS) entry which is preliminary data.</text>
</comment>
<feature type="transmembrane region" description="Helical" evidence="4">
    <location>
        <begin position="139"/>
        <end position="160"/>
    </location>
</feature>
<proteinExistence type="predicted"/>
<reference evidence="6" key="1">
    <citation type="submission" date="2022-09" db="EMBL/GenBank/DDBJ databases">
        <title>Rhodovastum sp. nov. RN2-1 isolated from soil in Seongnam, South Korea.</title>
        <authorList>
            <person name="Le N.T."/>
        </authorList>
    </citation>
    <scope>NUCLEOTIDE SEQUENCE</scope>
    <source>
        <strain evidence="6">RN2-1</strain>
    </source>
</reference>
<dbReference type="GO" id="GO:0022857">
    <property type="term" value="F:transmembrane transporter activity"/>
    <property type="evidence" value="ECO:0007669"/>
    <property type="project" value="InterPro"/>
</dbReference>
<feature type="transmembrane region" description="Helical" evidence="4">
    <location>
        <begin position="376"/>
        <end position="397"/>
    </location>
</feature>
<sequence>MRAEPEQELRQGWPAVLACFVTAVFGWGFGLYGQAVYVADLQATRGWSATLVSSASTLYYLVGAVLLTCTPRAVTRLGPRAVLIGGAAVMGAGASVVANAAAPWQLFAGSVVMALGWACTSTTAIATTLALWFDHQRGLAISLALNGASAGGFTVAPVLVGLGQAVGLPAAVPAVALGLFLLQAPIVLLGMARPRRSLPATLPRLDAADARPVLATRAEALRDARFWHVAAPFALALMAQVAILVHLVAVMVPRVGPKGAAVALALVSVMAVLGRIGLGLTIDRLDQRRVSAASFASQAAAILLLLALPDVPAAQYAGCIGFGLSVGNVITLPSLIVQREFAAASFGLLVGLSTAVGQVAYAFAPSLAGVVHDAAGGYGPALLLCVALQVAASVLVLPRRRRFTA</sequence>
<evidence type="ECO:0000256" key="3">
    <source>
        <dbReference type="ARBA" id="ARBA00023136"/>
    </source>
</evidence>
<keyword evidence="1 4" id="KW-0812">Transmembrane</keyword>
<dbReference type="AlphaFoldDB" id="A0AA42CGH0"/>
<evidence type="ECO:0000313" key="7">
    <source>
        <dbReference type="Proteomes" id="UP001165679"/>
    </source>
</evidence>
<dbReference type="RefSeq" id="WP_264712622.1">
    <property type="nucleotide sequence ID" value="NZ_JAPDNT010000002.1"/>
</dbReference>
<feature type="transmembrane region" description="Helical" evidence="4">
    <location>
        <begin position="290"/>
        <end position="308"/>
    </location>
</feature>
<dbReference type="PANTHER" id="PTHR11360">
    <property type="entry name" value="MONOCARBOXYLATE TRANSPORTER"/>
    <property type="match status" value="1"/>
</dbReference>
<name>A0AA42CGH0_9PROT</name>
<evidence type="ECO:0000256" key="2">
    <source>
        <dbReference type="ARBA" id="ARBA00022989"/>
    </source>
</evidence>
<keyword evidence="2 4" id="KW-1133">Transmembrane helix</keyword>
<reference evidence="6" key="2">
    <citation type="submission" date="2022-10" db="EMBL/GenBank/DDBJ databases">
        <authorList>
            <person name="Trinh H.N."/>
        </authorList>
    </citation>
    <scope>NUCLEOTIDE SEQUENCE</scope>
    <source>
        <strain evidence="6">RN2-1</strain>
    </source>
</reference>
<dbReference type="InterPro" id="IPR020846">
    <property type="entry name" value="MFS_dom"/>
</dbReference>
<keyword evidence="7" id="KW-1185">Reference proteome</keyword>